<evidence type="ECO:0000313" key="3">
    <source>
        <dbReference type="Proteomes" id="UP001464378"/>
    </source>
</evidence>
<proteinExistence type="predicted"/>
<dbReference type="PROSITE" id="PS51257">
    <property type="entry name" value="PROKAR_LIPOPROTEIN"/>
    <property type="match status" value="1"/>
</dbReference>
<sequence length="313" mass="33359">MRQCDLRRNSGLLLVLWTGLLLLSACALVESGEETQPQGAYKVYYAVTGEEATVQAVDWEYHVPSGEDTASALAELVLSQPETPGLTSPAPSGTRLLSCQLEEGQLRLDLSEQYGGLSGVDLTVANSCLTLTLCQLEGVEEVYITVEGEAIPYQTLRAMGTDDVLLPGTGEGELTVAVGLCFPRADGSGLGVEYRDVVQNEGDTMASAVFSALLEGPRYRELTSLMPEDTKLRGISVEGGVCTVNLSPEFLAALPEDEQSARLLLYSIVNTLCMQEDLSISTVQILADGHAIESIGGVPASVPLEPDWTLLES</sequence>
<dbReference type="RefSeq" id="WP_294518151.1">
    <property type="nucleotide sequence ID" value="NZ_JBBMFK010000017.1"/>
</dbReference>
<accession>A0ABV1E9I5</accession>
<dbReference type="SMART" id="SM00909">
    <property type="entry name" value="Germane"/>
    <property type="match status" value="2"/>
</dbReference>
<feature type="domain" description="GerMN" evidence="1">
    <location>
        <begin position="206"/>
        <end position="296"/>
    </location>
</feature>
<reference evidence="2 3" key="1">
    <citation type="submission" date="2024-03" db="EMBL/GenBank/DDBJ databases">
        <title>Human intestinal bacterial collection.</title>
        <authorList>
            <person name="Pauvert C."/>
            <person name="Hitch T.C.A."/>
            <person name="Clavel T."/>
        </authorList>
    </citation>
    <scope>NUCLEOTIDE SEQUENCE [LARGE SCALE GENOMIC DNA]</scope>
    <source>
        <strain evidence="2 3">CLA-AP-H29</strain>
    </source>
</reference>
<evidence type="ECO:0000259" key="1">
    <source>
        <dbReference type="SMART" id="SM00909"/>
    </source>
</evidence>
<name>A0ABV1E9I5_9FIRM</name>
<evidence type="ECO:0000313" key="2">
    <source>
        <dbReference type="EMBL" id="MEQ2443977.1"/>
    </source>
</evidence>
<feature type="domain" description="GerMN" evidence="1">
    <location>
        <begin position="70"/>
        <end position="155"/>
    </location>
</feature>
<keyword evidence="3" id="KW-1185">Reference proteome</keyword>
<gene>
    <name evidence="2" type="ORF">WMO64_10930</name>
</gene>
<dbReference type="InterPro" id="IPR019606">
    <property type="entry name" value="GerMN"/>
</dbReference>
<dbReference type="Pfam" id="PF10646">
    <property type="entry name" value="Germane"/>
    <property type="match status" value="2"/>
</dbReference>
<organism evidence="2 3">
    <name type="scientific">Pseudoflavonifractor intestinihominis</name>
    <dbReference type="NCBI Taxonomy" id="3133171"/>
    <lineage>
        <taxon>Bacteria</taxon>
        <taxon>Bacillati</taxon>
        <taxon>Bacillota</taxon>
        <taxon>Clostridia</taxon>
        <taxon>Eubacteriales</taxon>
        <taxon>Oscillospiraceae</taxon>
        <taxon>Pseudoflavonifractor</taxon>
    </lineage>
</organism>
<dbReference type="Proteomes" id="UP001464378">
    <property type="component" value="Unassembled WGS sequence"/>
</dbReference>
<protein>
    <submittedName>
        <fullName evidence="2">GerMN domain-containing protein</fullName>
    </submittedName>
</protein>
<dbReference type="EMBL" id="JBBMFK010000017">
    <property type="protein sequence ID" value="MEQ2443977.1"/>
    <property type="molecule type" value="Genomic_DNA"/>
</dbReference>
<comment type="caution">
    <text evidence="2">The sequence shown here is derived from an EMBL/GenBank/DDBJ whole genome shotgun (WGS) entry which is preliminary data.</text>
</comment>